<name>A0ABP0TYW8_9BRYO</name>
<evidence type="ECO:0000313" key="3">
    <source>
        <dbReference type="Proteomes" id="UP001497512"/>
    </source>
</evidence>
<dbReference type="Proteomes" id="UP001497512">
    <property type="component" value="Chromosome 17"/>
</dbReference>
<dbReference type="PANTHER" id="PTHR48468">
    <property type="entry name" value="PLASTOCYANIN-LIKE DOMAIN-CONTAINING PROTEIN"/>
    <property type="match status" value="1"/>
</dbReference>
<evidence type="ECO:0000259" key="1">
    <source>
        <dbReference type="Pfam" id="PF24928"/>
    </source>
</evidence>
<dbReference type="PANTHER" id="PTHR48468:SF1">
    <property type="entry name" value="PLASTOCYANIN-LIKE DOMAIN-CONTAINING PROTEIN"/>
    <property type="match status" value="1"/>
</dbReference>
<reference evidence="2" key="1">
    <citation type="submission" date="2024-02" db="EMBL/GenBank/DDBJ databases">
        <authorList>
            <consortium name="ELIXIR-Norway"/>
            <consortium name="Elixir Norway"/>
        </authorList>
    </citation>
    <scope>NUCLEOTIDE SEQUENCE</scope>
</reference>
<dbReference type="InterPro" id="IPR056650">
    <property type="entry name" value="DUF7748"/>
</dbReference>
<feature type="domain" description="DUF7748" evidence="1">
    <location>
        <begin position="3"/>
        <end position="91"/>
    </location>
</feature>
<dbReference type="Pfam" id="PF24928">
    <property type="entry name" value="DUF7748"/>
    <property type="match status" value="1"/>
</dbReference>
<sequence length="138" mass="15145">MGSTEVVNHTSKAMKVKVGFNRVFRDLATVEKDGVYKIAVDPNSTYQQFYMGVDAAGKPIIVDSDQLVDNMCITIAESDDGNFQVLKVPRRFQNSRELQEASCTTPSPAAAAASVSVDPLRARKQAGLPTSWTQFWKS</sequence>
<proteinExistence type="predicted"/>
<dbReference type="EMBL" id="OZ019909">
    <property type="protein sequence ID" value="CAK9208701.1"/>
    <property type="molecule type" value="Genomic_DNA"/>
</dbReference>
<protein>
    <recommendedName>
        <fullName evidence="1">DUF7748 domain-containing protein</fullName>
    </recommendedName>
</protein>
<evidence type="ECO:0000313" key="2">
    <source>
        <dbReference type="EMBL" id="CAK9208701.1"/>
    </source>
</evidence>
<gene>
    <name evidence="2" type="ORF">CSSPTR1EN2_LOCUS9315</name>
</gene>
<organism evidence="2 3">
    <name type="scientific">Sphagnum troendelagicum</name>
    <dbReference type="NCBI Taxonomy" id="128251"/>
    <lineage>
        <taxon>Eukaryota</taxon>
        <taxon>Viridiplantae</taxon>
        <taxon>Streptophyta</taxon>
        <taxon>Embryophyta</taxon>
        <taxon>Bryophyta</taxon>
        <taxon>Sphagnophytina</taxon>
        <taxon>Sphagnopsida</taxon>
        <taxon>Sphagnales</taxon>
        <taxon>Sphagnaceae</taxon>
        <taxon>Sphagnum</taxon>
    </lineage>
</organism>
<keyword evidence="3" id="KW-1185">Reference proteome</keyword>
<accession>A0ABP0TYW8</accession>